<sequence length="112" mass="12632">MEKMAMDGQFASTSTGIPEELLWSRAGDLTAPLYSTLLSGILLGLFASQNSPLVRTLRSPFRFVDSQPEHHCYEQQDLRRTITTKANSCGERAQGLIRLFFRCWPPNIELVT</sequence>
<name>A0ABU6RB19_9FABA</name>
<gene>
    <name evidence="1" type="ORF">PIB30_026841</name>
</gene>
<proteinExistence type="predicted"/>
<dbReference type="EMBL" id="JASCZI010030310">
    <property type="protein sequence ID" value="MED6121095.1"/>
    <property type="molecule type" value="Genomic_DNA"/>
</dbReference>
<comment type="caution">
    <text evidence="1">The sequence shown here is derived from an EMBL/GenBank/DDBJ whole genome shotgun (WGS) entry which is preliminary data.</text>
</comment>
<organism evidence="1 2">
    <name type="scientific">Stylosanthes scabra</name>
    <dbReference type="NCBI Taxonomy" id="79078"/>
    <lineage>
        <taxon>Eukaryota</taxon>
        <taxon>Viridiplantae</taxon>
        <taxon>Streptophyta</taxon>
        <taxon>Embryophyta</taxon>
        <taxon>Tracheophyta</taxon>
        <taxon>Spermatophyta</taxon>
        <taxon>Magnoliopsida</taxon>
        <taxon>eudicotyledons</taxon>
        <taxon>Gunneridae</taxon>
        <taxon>Pentapetalae</taxon>
        <taxon>rosids</taxon>
        <taxon>fabids</taxon>
        <taxon>Fabales</taxon>
        <taxon>Fabaceae</taxon>
        <taxon>Papilionoideae</taxon>
        <taxon>50 kb inversion clade</taxon>
        <taxon>dalbergioids sensu lato</taxon>
        <taxon>Dalbergieae</taxon>
        <taxon>Pterocarpus clade</taxon>
        <taxon>Stylosanthes</taxon>
    </lineage>
</organism>
<evidence type="ECO:0000313" key="1">
    <source>
        <dbReference type="EMBL" id="MED6121095.1"/>
    </source>
</evidence>
<dbReference type="Proteomes" id="UP001341840">
    <property type="component" value="Unassembled WGS sequence"/>
</dbReference>
<keyword evidence="2" id="KW-1185">Reference proteome</keyword>
<accession>A0ABU6RB19</accession>
<protein>
    <submittedName>
        <fullName evidence="1">Uncharacterized protein</fullName>
    </submittedName>
</protein>
<reference evidence="1 2" key="1">
    <citation type="journal article" date="2023" name="Plants (Basel)">
        <title>Bridging the Gap: Combining Genomics and Transcriptomics Approaches to Understand Stylosanthes scabra, an Orphan Legume from the Brazilian Caatinga.</title>
        <authorList>
            <person name="Ferreira-Neto J.R.C."/>
            <person name="da Silva M.D."/>
            <person name="Binneck E."/>
            <person name="de Melo N.F."/>
            <person name="da Silva R.H."/>
            <person name="de Melo A.L.T.M."/>
            <person name="Pandolfi V."/>
            <person name="Bustamante F.O."/>
            <person name="Brasileiro-Vidal A.C."/>
            <person name="Benko-Iseppon A.M."/>
        </authorList>
    </citation>
    <scope>NUCLEOTIDE SEQUENCE [LARGE SCALE GENOMIC DNA]</scope>
    <source>
        <tissue evidence="1">Leaves</tissue>
    </source>
</reference>
<evidence type="ECO:0000313" key="2">
    <source>
        <dbReference type="Proteomes" id="UP001341840"/>
    </source>
</evidence>